<keyword evidence="1" id="KW-0472">Membrane</keyword>
<accession>A0A0N0IRC8</accession>
<dbReference type="AlphaFoldDB" id="A0A0N0IRC8"/>
<organism evidence="2 3">
    <name type="scientific">Thermus scotoductus</name>
    <dbReference type="NCBI Taxonomy" id="37636"/>
    <lineage>
        <taxon>Bacteria</taxon>
        <taxon>Thermotogati</taxon>
        <taxon>Deinococcota</taxon>
        <taxon>Deinococci</taxon>
        <taxon>Thermales</taxon>
        <taxon>Thermaceae</taxon>
        <taxon>Thermus</taxon>
    </lineage>
</organism>
<reference evidence="2 3" key="1">
    <citation type="submission" date="2015-09" db="EMBL/GenBank/DDBJ databases">
        <title>Draft genome sequence of Thermus scotoductus strain K1 isolated from a geothermal spring in Nagorno-Karabakh, Armenia.</title>
        <authorList>
            <person name="Saghatelyan A."/>
            <person name="Poghosyan L."/>
            <person name="Panosyan H."/>
            <person name="Birkeland N.-K."/>
        </authorList>
    </citation>
    <scope>NUCLEOTIDE SEQUENCE [LARGE SCALE GENOMIC DNA]</scope>
    <source>
        <strain evidence="2 3">K1</strain>
    </source>
</reference>
<gene>
    <name evidence="2" type="ORF">AN926_03740</name>
</gene>
<name>A0A0N0IRC8_THESC</name>
<dbReference type="PATRIC" id="fig|37636.3.peg.2486"/>
<comment type="caution">
    <text evidence="2">The sequence shown here is derived from an EMBL/GenBank/DDBJ whole genome shotgun (WGS) entry which is preliminary data.</text>
</comment>
<feature type="transmembrane region" description="Helical" evidence="1">
    <location>
        <begin position="43"/>
        <end position="63"/>
    </location>
</feature>
<evidence type="ECO:0008006" key="4">
    <source>
        <dbReference type="Google" id="ProtNLM"/>
    </source>
</evidence>
<protein>
    <recommendedName>
        <fullName evidence="4">Bioflim formation protein</fullName>
    </recommendedName>
</protein>
<dbReference type="EMBL" id="LJJR01000007">
    <property type="protein sequence ID" value="KPD32546.1"/>
    <property type="molecule type" value="Genomic_DNA"/>
</dbReference>
<evidence type="ECO:0000256" key="1">
    <source>
        <dbReference type="SAM" id="Phobius"/>
    </source>
</evidence>
<sequence length="145" mass="15148">MKKVLWGLLGIAALSFGFGQSPGIGFYSGYPTYIGLQYQSANLRLGAGFGFFGIAGDAALILAKTSLPGYSSMGMSWYYGLGLGASVAFGGTVFGVYPHGLVGVEIQLPDPAINPYLEGQLGAHVLFPTPIFGPYFAGRVGVILR</sequence>
<keyword evidence="1" id="KW-0812">Transmembrane</keyword>
<proteinExistence type="predicted"/>
<evidence type="ECO:0000313" key="2">
    <source>
        <dbReference type="EMBL" id="KPD32546.1"/>
    </source>
</evidence>
<keyword evidence="1" id="KW-1133">Transmembrane helix</keyword>
<feature type="transmembrane region" description="Helical" evidence="1">
    <location>
        <begin position="75"/>
        <end position="97"/>
    </location>
</feature>
<evidence type="ECO:0000313" key="3">
    <source>
        <dbReference type="Proteomes" id="UP000053099"/>
    </source>
</evidence>
<dbReference type="Proteomes" id="UP000053099">
    <property type="component" value="Unassembled WGS sequence"/>
</dbReference>